<dbReference type="AlphaFoldDB" id="A0A6B0T3Y9"/>
<evidence type="ECO:0000256" key="3">
    <source>
        <dbReference type="ARBA" id="ARBA00023172"/>
    </source>
</evidence>
<dbReference type="CDD" id="cd00397">
    <property type="entry name" value="DNA_BRE_C"/>
    <property type="match status" value="1"/>
</dbReference>
<keyword evidence="3" id="KW-0233">DNA recombination</keyword>
<keyword evidence="1" id="KW-0229">DNA integration</keyword>
<dbReference type="Gene3D" id="1.10.150.130">
    <property type="match status" value="1"/>
</dbReference>
<evidence type="ECO:0000256" key="4">
    <source>
        <dbReference type="PROSITE-ProRule" id="PRU01248"/>
    </source>
</evidence>
<evidence type="ECO:0000313" key="7">
    <source>
        <dbReference type="EMBL" id="MXR50193.1"/>
    </source>
</evidence>
<reference evidence="7 8" key="1">
    <citation type="submission" date="2019-12" db="EMBL/GenBank/DDBJ databases">
        <title>Isolation and characterization of three novel carbon monoxide-oxidizing members of Halobacteria from salione crusts and soils.</title>
        <authorList>
            <person name="Myers M.R."/>
            <person name="King G.M."/>
        </authorList>
    </citation>
    <scope>NUCLEOTIDE SEQUENCE [LARGE SCALE GENOMIC DNA]</scope>
    <source>
        <strain evidence="7 8">WSH3</strain>
    </source>
</reference>
<feature type="domain" description="Tyr recombinase" evidence="5">
    <location>
        <begin position="115"/>
        <end position="313"/>
    </location>
</feature>
<dbReference type="Pfam" id="PF13102">
    <property type="entry name" value="Phage_int_SAM_5"/>
    <property type="match status" value="1"/>
</dbReference>
<name>A0A6B0T3Y9_9EURY</name>
<keyword evidence="2 4" id="KW-0238">DNA-binding</keyword>
<evidence type="ECO:0000259" key="6">
    <source>
        <dbReference type="PROSITE" id="PS51900"/>
    </source>
</evidence>
<dbReference type="Proteomes" id="UP000466535">
    <property type="component" value="Unassembled WGS sequence"/>
</dbReference>
<evidence type="ECO:0000313" key="8">
    <source>
        <dbReference type="Proteomes" id="UP000466535"/>
    </source>
</evidence>
<dbReference type="PROSITE" id="PS51898">
    <property type="entry name" value="TYR_RECOMBINASE"/>
    <property type="match status" value="1"/>
</dbReference>
<dbReference type="GO" id="GO:0003677">
    <property type="term" value="F:DNA binding"/>
    <property type="evidence" value="ECO:0007669"/>
    <property type="project" value="UniProtKB-UniRule"/>
</dbReference>
<keyword evidence="8" id="KW-1185">Reference proteome</keyword>
<dbReference type="SUPFAM" id="SSF56349">
    <property type="entry name" value="DNA breaking-rejoining enzymes"/>
    <property type="match status" value="1"/>
</dbReference>
<proteinExistence type="predicted"/>
<dbReference type="PANTHER" id="PTHR30349:SF41">
    <property type="entry name" value="INTEGRASE_RECOMBINASE PROTEIN MJ0367-RELATED"/>
    <property type="match status" value="1"/>
</dbReference>
<comment type="caution">
    <text evidence="7">The sequence shown here is derived from an EMBL/GenBank/DDBJ whole genome shotgun (WGS) entry which is preliminary data.</text>
</comment>
<evidence type="ECO:0000259" key="5">
    <source>
        <dbReference type="PROSITE" id="PS51898"/>
    </source>
</evidence>
<dbReference type="InterPro" id="IPR025269">
    <property type="entry name" value="SAM-like_dom"/>
</dbReference>
<dbReference type="RefSeq" id="WP_159762347.1">
    <property type="nucleotide sequence ID" value="NZ_WUUT01000001.1"/>
</dbReference>
<evidence type="ECO:0000256" key="2">
    <source>
        <dbReference type="ARBA" id="ARBA00023125"/>
    </source>
</evidence>
<dbReference type="EMBL" id="WUUT01000001">
    <property type="protein sequence ID" value="MXR50193.1"/>
    <property type="molecule type" value="Genomic_DNA"/>
</dbReference>
<dbReference type="GO" id="GO:0015074">
    <property type="term" value="P:DNA integration"/>
    <property type="evidence" value="ECO:0007669"/>
    <property type="project" value="UniProtKB-KW"/>
</dbReference>
<feature type="domain" description="Core-binding (CB)" evidence="6">
    <location>
        <begin position="5"/>
        <end position="89"/>
    </location>
</feature>
<gene>
    <name evidence="7" type="ORF">GRX03_01025</name>
</gene>
<dbReference type="GO" id="GO:0006310">
    <property type="term" value="P:DNA recombination"/>
    <property type="evidence" value="ECO:0007669"/>
    <property type="project" value="UniProtKB-KW"/>
</dbReference>
<sequence>MKMNSKDERFFESWLERRKSRLAEGTYSSEQSATTALKEFLEVEGVGLADIDFLLADNFISYLTNEKGLADNTTVNYYSKVKQLYEYYIKVNKLDKTNPFPEVDVSHLDYESPDNEKITLEEEEVRALVESMTEARSKALFGFMATTGARIGEAIRLEMDDLDLQERSATIITLKNDNQDERTVYFDRRARRYLNEYVNNGYRSQYPNDDSEYVFITRVAERMSRDRGRVLFNDGVENCEEIEDKVDTNEKAGGNERSTITSHILRRSYAQNWIDSGGDIMTLKNVMGWSDLETAKQYLNDEVDKDKVDRYGMTL</sequence>
<dbReference type="Gene3D" id="1.10.443.10">
    <property type="entry name" value="Intergrase catalytic core"/>
    <property type="match status" value="1"/>
</dbReference>
<dbReference type="Pfam" id="PF00589">
    <property type="entry name" value="Phage_integrase"/>
    <property type="match status" value="1"/>
</dbReference>
<dbReference type="InterPro" id="IPR013762">
    <property type="entry name" value="Integrase-like_cat_sf"/>
</dbReference>
<organism evidence="7 8">
    <name type="scientific">Halovenus carboxidivorans</name>
    <dbReference type="NCBI Taxonomy" id="2692199"/>
    <lineage>
        <taxon>Archaea</taxon>
        <taxon>Methanobacteriati</taxon>
        <taxon>Methanobacteriota</taxon>
        <taxon>Stenosarchaea group</taxon>
        <taxon>Halobacteria</taxon>
        <taxon>Halobacteriales</taxon>
        <taxon>Haloarculaceae</taxon>
        <taxon>Halovenus</taxon>
    </lineage>
</organism>
<dbReference type="InterPro" id="IPR044068">
    <property type="entry name" value="CB"/>
</dbReference>
<dbReference type="InterPro" id="IPR002104">
    <property type="entry name" value="Integrase_catalytic"/>
</dbReference>
<dbReference type="InterPro" id="IPR050090">
    <property type="entry name" value="Tyrosine_recombinase_XerCD"/>
</dbReference>
<evidence type="ECO:0000256" key="1">
    <source>
        <dbReference type="ARBA" id="ARBA00022908"/>
    </source>
</evidence>
<protein>
    <submittedName>
        <fullName evidence="7">Tyrosine-type recombinase/integrase</fullName>
    </submittedName>
</protein>
<dbReference type="PANTHER" id="PTHR30349">
    <property type="entry name" value="PHAGE INTEGRASE-RELATED"/>
    <property type="match status" value="1"/>
</dbReference>
<accession>A0A6B0T3Y9</accession>
<dbReference type="PROSITE" id="PS51900">
    <property type="entry name" value="CB"/>
    <property type="match status" value="1"/>
</dbReference>
<dbReference type="InterPro" id="IPR011010">
    <property type="entry name" value="DNA_brk_join_enz"/>
</dbReference>
<dbReference type="OrthoDB" id="142231at2157"/>
<dbReference type="InterPro" id="IPR010998">
    <property type="entry name" value="Integrase_recombinase_N"/>
</dbReference>